<evidence type="ECO:0008006" key="3">
    <source>
        <dbReference type="Google" id="ProtNLM"/>
    </source>
</evidence>
<gene>
    <name evidence="1" type="ORF">GCM10023217_20230</name>
</gene>
<organism evidence="1 2">
    <name type="scientific">Gordonia alkaliphila</name>
    <dbReference type="NCBI Taxonomy" id="1053547"/>
    <lineage>
        <taxon>Bacteria</taxon>
        <taxon>Bacillati</taxon>
        <taxon>Actinomycetota</taxon>
        <taxon>Actinomycetes</taxon>
        <taxon>Mycobacteriales</taxon>
        <taxon>Gordoniaceae</taxon>
        <taxon>Gordonia</taxon>
    </lineage>
</organism>
<reference evidence="2" key="1">
    <citation type="journal article" date="2019" name="Int. J. Syst. Evol. Microbiol.">
        <title>The Global Catalogue of Microorganisms (GCM) 10K type strain sequencing project: providing services to taxonomists for standard genome sequencing and annotation.</title>
        <authorList>
            <consortium name="The Broad Institute Genomics Platform"/>
            <consortium name="The Broad Institute Genome Sequencing Center for Infectious Disease"/>
            <person name="Wu L."/>
            <person name="Ma J."/>
        </authorList>
    </citation>
    <scope>NUCLEOTIDE SEQUENCE [LARGE SCALE GENOMIC DNA]</scope>
    <source>
        <strain evidence="2">JCM 18077</strain>
    </source>
</reference>
<evidence type="ECO:0000313" key="2">
    <source>
        <dbReference type="Proteomes" id="UP001500822"/>
    </source>
</evidence>
<proteinExistence type="predicted"/>
<dbReference type="EMBL" id="BAABIE010000008">
    <property type="protein sequence ID" value="GAA4749820.1"/>
    <property type="molecule type" value="Genomic_DNA"/>
</dbReference>
<evidence type="ECO:0000313" key="1">
    <source>
        <dbReference type="EMBL" id="GAA4749820.1"/>
    </source>
</evidence>
<sequence>MIGPEVREEAAEFLVDAIEYLRAGGVTSEIMSTLNSVDPSHEDGSDFIDYFLVDLMGTASSYIKTQFPSNEDSHRLDLLLSAASSLTKDISGLSITDLELMINTYQKKATTPPEFDRVSASLMIHTLLAPVGRRRLLEERARFAEAYIRVQPGLSGSVE</sequence>
<accession>A0ABP8Z9T7</accession>
<comment type="caution">
    <text evidence="1">The sequence shown here is derived from an EMBL/GenBank/DDBJ whole genome shotgun (WGS) entry which is preliminary data.</text>
</comment>
<dbReference type="RefSeq" id="WP_345313412.1">
    <property type="nucleotide sequence ID" value="NZ_BAABIE010000008.1"/>
</dbReference>
<protein>
    <recommendedName>
        <fullName evidence="3">TetR family transcriptional regulator</fullName>
    </recommendedName>
</protein>
<name>A0ABP8Z9T7_9ACTN</name>
<dbReference type="Proteomes" id="UP001500822">
    <property type="component" value="Unassembled WGS sequence"/>
</dbReference>
<keyword evidence="2" id="KW-1185">Reference proteome</keyword>